<feature type="transmembrane region" description="Helical" evidence="2">
    <location>
        <begin position="32"/>
        <end position="50"/>
    </location>
</feature>
<dbReference type="Proteomes" id="UP000198310">
    <property type="component" value="Unassembled WGS sequence"/>
</dbReference>
<evidence type="ECO:0000313" key="4">
    <source>
        <dbReference type="Proteomes" id="UP000198310"/>
    </source>
</evidence>
<evidence type="ECO:0000313" key="3">
    <source>
        <dbReference type="EMBL" id="SNR32230.1"/>
    </source>
</evidence>
<dbReference type="AlphaFoldDB" id="A0A238VCV1"/>
<sequence length="229" mass="23743">MNANKTTPVESKEANGNLLPEEEDLSSGNSRLAMIVGALLALVIAGYIMLPAQASRQIVNAMPGIELGDATVTASRLPAESASAAETPTDEAEDADEPEETPRLAVHPATAATPAAPVTASVATSEIEIEPVPAAAPAAEATPENVTYSGRILDEDGRPLAGATVMVKGSRKATGTDANGNYTLEASAGDNTLVYGYGGYQDHEVRPHGTQPLTVTLLPSENMGRRRRK</sequence>
<feature type="region of interest" description="Disordered" evidence="1">
    <location>
        <begin position="1"/>
        <end position="26"/>
    </location>
</feature>
<dbReference type="Gene3D" id="2.60.40.1120">
    <property type="entry name" value="Carboxypeptidase-like, regulatory domain"/>
    <property type="match status" value="1"/>
</dbReference>
<accession>A0A238VCV1</accession>
<dbReference type="EMBL" id="FZNS01000001">
    <property type="protein sequence ID" value="SNR32230.1"/>
    <property type="molecule type" value="Genomic_DNA"/>
</dbReference>
<feature type="region of interest" description="Disordered" evidence="1">
    <location>
        <begin position="76"/>
        <end position="102"/>
    </location>
</feature>
<keyword evidence="2" id="KW-0472">Membrane</keyword>
<dbReference type="SUPFAM" id="SSF49464">
    <property type="entry name" value="Carboxypeptidase regulatory domain-like"/>
    <property type="match status" value="1"/>
</dbReference>
<keyword evidence="4" id="KW-1185">Reference proteome</keyword>
<feature type="compositionally biased region" description="Acidic residues" evidence="1">
    <location>
        <begin position="88"/>
        <end position="99"/>
    </location>
</feature>
<evidence type="ECO:0000256" key="1">
    <source>
        <dbReference type="SAM" id="MobiDB-lite"/>
    </source>
</evidence>
<feature type="compositionally biased region" description="Low complexity" evidence="1">
    <location>
        <begin position="78"/>
        <end position="87"/>
    </location>
</feature>
<reference evidence="4" key="1">
    <citation type="submission" date="2017-06" db="EMBL/GenBank/DDBJ databases">
        <authorList>
            <person name="Varghese N."/>
            <person name="Submissions S."/>
        </authorList>
    </citation>
    <scope>NUCLEOTIDE SEQUENCE [LARGE SCALE GENOMIC DNA]</scope>
    <source>
        <strain evidence="4">DSM 28041</strain>
    </source>
</reference>
<organism evidence="3 4">
    <name type="scientific">Hymenobacter mucosus</name>
    <dbReference type="NCBI Taxonomy" id="1411120"/>
    <lineage>
        <taxon>Bacteria</taxon>
        <taxon>Pseudomonadati</taxon>
        <taxon>Bacteroidota</taxon>
        <taxon>Cytophagia</taxon>
        <taxon>Cytophagales</taxon>
        <taxon>Hymenobacteraceae</taxon>
        <taxon>Hymenobacter</taxon>
    </lineage>
</organism>
<evidence type="ECO:0000256" key="2">
    <source>
        <dbReference type="SAM" id="Phobius"/>
    </source>
</evidence>
<protein>
    <submittedName>
        <fullName evidence="3">CarboxypepD_reg-like domain-containing protein</fullName>
    </submittedName>
</protein>
<dbReference type="RefSeq" id="WP_089331530.1">
    <property type="nucleotide sequence ID" value="NZ_FZNS01000001.1"/>
</dbReference>
<keyword evidence="2" id="KW-1133">Transmembrane helix</keyword>
<gene>
    <name evidence="3" type="ORF">SAMN06269173_101482</name>
</gene>
<keyword evidence="2" id="KW-0812">Transmembrane</keyword>
<dbReference type="Pfam" id="PF13715">
    <property type="entry name" value="CarbopepD_reg_2"/>
    <property type="match status" value="1"/>
</dbReference>
<name>A0A238VCV1_9BACT</name>
<proteinExistence type="predicted"/>
<dbReference type="InterPro" id="IPR008969">
    <property type="entry name" value="CarboxyPept-like_regulatory"/>
</dbReference>